<keyword evidence="5 8" id="KW-0786">Thiamine pyrophosphate</keyword>
<dbReference type="OrthoDB" id="9759664at2"/>
<evidence type="ECO:0000256" key="7">
    <source>
        <dbReference type="ARBA" id="ARBA00051231"/>
    </source>
</evidence>
<name>A0A3M8K8Q7_9CORY</name>
<keyword evidence="6 8" id="KW-0670">Pyruvate</keyword>
<comment type="cofactor">
    <cofactor evidence="1 8">
        <name>thiamine diphosphate</name>
        <dbReference type="ChEBI" id="CHEBI:58937"/>
    </cofactor>
</comment>
<comment type="caution">
    <text evidence="13">The sequence shown here is derived from an EMBL/GenBank/DDBJ whole genome shotgun (WGS) entry which is preliminary data.</text>
</comment>
<dbReference type="CDD" id="cd02017">
    <property type="entry name" value="TPP_E1_EcPDC_like"/>
    <property type="match status" value="1"/>
</dbReference>
<dbReference type="AlphaFoldDB" id="A0A3M8K8Q7"/>
<dbReference type="EC" id="1.2.4.1" evidence="2 8"/>
<dbReference type="FunFam" id="3.40.50.970:FF:000011">
    <property type="entry name" value="Pyruvate dehydrogenase E1 component"/>
    <property type="match status" value="1"/>
</dbReference>
<evidence type="ECO:0000259" key="10">
    <source>
        <dbReference type="Pfam" id="PF00456"/>
    </source>
</evidence>
<dbReference type="EMBL" id="PTJO01000003">
    <property type="protein sequence ID" value="RNE49560.1"/>
    <property type="molecule type" value="Genomic_DNA"/>
</dbReference>
<evidence type="ECO:0000259" key="11">
    <source>
        <dbReference type="Pfam" id="PF17831"/>
    </source>
</evidence>
<dbReference type="PANTHER" id="PTHR43825:SF3">
    <property type="entry name" value="PYRUVATE DEHYDROGENASE E1 COMPONENT"/>
    <property type="match status" value="1"/>
</dbReference>
<dbReference type="InterPro" id="IPR035807">
    <property type="entry name" value="PDC_E1_N"/>
</dbReference>
<feature type="binding site" evidence="9">
    <location>
        <position position="285"/>
    </location>
    <ligand>
        <name>Mg(2+)</name>
        <dbReference type="ChEBI" id="CHEBI:18420"/>
    </ligand>
</feature>
<dbReference type="Gene3D" id="3.40.50.970">
    <property type="match status" value="2"/>
</dbReference>
<comment type="cofactor">
    <cofactor evidence="9">
        <name>Mg(2+)</name>
        <dbReference type="ChEBI" id="CHEBI:18420"/>
    </cofactor>
</comment>
<evidence type="ECO:0000313" key="13">
    <source>
        <dbReference type="EMBL" id="RNE49560.1"/>
    </source>
</evidence>
<dbReference type="PIRSF" id="PIRSF000156">
    <property type="entry name" value="Pyruvate_dh_E1"/>
    <property type="match status" value="1"/>
</dbReference>
<accession>A0A3M8K8Q7</accession>
<evidence type="ECO:0000256" key="5">
    <source>
        <dbReference type="ARBA" id="ARBA00023052"/>
    </source>
</evidence>
<dbReference type="InterPro" id="IPR041621">
    <property type="entry name" value="PDH_E1_M"/>
</dbReference>
<evidence type="ECO:0000256" key="8">
    <source>
        <dbReference type="PIRNR" id="PIRNR000156"/>
    </source>
</evidence>
<evidence type="ECO:0000259" key="12">
    <source>
        <dbReference type="Pfam" id="PF22613"/>
    </source>
</evidence>
<comment type="catalytic activity">
    <reaction evidence="7 8">
        <text>N(6)-[(R)-lipoyl]-L-lysyl-[protein] + pyruvate + H(+) = N(6)-[(R)-S(8)-acetyldihydrolipoyl]-L-lysyl-[protein] + CO2</text>
        <dbReference type="Rhea" id="RHEA:19189"/>
        <dbReference type="Rhea" id="RHEA-COMP:10474"/>
        <dbReference type="Rhea" id="RHEA-COMP:10478"/>
        <dbReference type="ChEBI" id="CHEBI:15361"/>
        <dbReference type="ChEBI" id="CHEBI:15378"/>
        <dbReference type="ChEBI" id="CHEBI:16526"/>
        <dbReference type="ChEBI" id="CHEBI:83099"/>
        <dbReference type="ChEBI" id="CHEBI:83111"/>
        <dbReference type="EC" id="1.2.4.1"/>
    </reaction>
</comment>
<dbReference type="PANTHER" id="PTHR43825">
    <property type="entry name" value="PYRUVATE DEHYDROGENASE E1 COMPONENT"/>
    <property type="match status" value="1"/>
</dbReference>
<dbReference type="InterPro" id="IPR055152">
    <property type="entry name" value="Transketolase-like_C_2"/>
</dbReference>
<dbReference type="InterPro" id="IPR029061">
    <property type="entry name" value="THDP-binding"/>
</dbReference>
<feature type="binding site" evidence="9">
    <location>
        <position position="283"/>
    </location>
    <ligand>
        <name>Mg(2+)</name>
        <dbReference type="ChEBI" id="CHEBI:18420"/>
    </ligand>
</feature>
<proteinExistence type="predicted"/>
<dbReference type="InterPro" id="IPR051157">
    <property type="entry name" value="PDH/Transketolase"/>
</dbReference>
<dbReference type="Pfam" id="PF22613">
    <property type="entry name" value="Transketolase_C_1"/>
    <property type="match status" value="1"/>
</dbReference>
<evidence type="ECO:0000313" key="14">
    <source>
        <dbReference type="Proteomes" id="UP000266975"/>
    </source>
</evidence>
<keyword evidence="14" id="KW-1185">Reference proteome</keyword>
<feature type="domain" description="Transketolase-like C-terminal" evidence="12">
    <location>
        <begin position="741"/>
        <end position="875"/>
    </location>
</feature>
<dbReference type="RefSeq" id="WP_123047606.1">
    <property type="nucleotide sequence ID" value="NZ_PTJO01000003.1"/>
</dbReference>
<organism evidence="13 14">
    <name type="scientific">Corynebacterium alimapuense</name>
    <dbReference type="NCBI Taxonomy" id="1576874"/>
    <lineage>
        <taxon>Bacteria</taxon>
        <taxon>Bacillati</taxon>
        <taxon>Actinomycetota</taxon>
        <taxon>Actinomycetes</taxon>
        <taxon>Mycobacteriales</taxon>
        <taxon>Corynebacteriaceae</taxon>
        <taxon>Corynebacterium</taxon>
    </lineage>
</organism>
<dbReference type="Pfam" id="PF00456">
    <property type="entry name" value="Transketolase_N"/>
    <property type="match status" value="1"/>
</dbReference>
<evidence type="ECO:0000256" key="1">
    <source>
        <dbReference type="ARBA" id="ARBA00001964"/>
    </source>
</evidence>
<keyword evidence="9" id="KW-0479">Metal-binding</keyword>
<dbReference type="Pfam" id="PF17831">
    <property type="entry name" value="PDH_E1_M"/>
    <property type="match status" value="1"/>
</dbReference>
<protein>
    <recommendedName>
        <fullName evidence="3 8">Pyruvate dehydrogenase E1 component</fullName>
        <ecNumber evidence="2 8">1.2.4.1</ecNumber>
    </recommendedName>
</protein>
<dbReference type="Proteomes" id="UP000266975">
    <property type="component" value="Unassembled WGS sequence"/>
</dbReference>
<keyword evidence="4 8" id="KW-0560">Oxidoreductase</keyword>
<dbReference type="InterPro" id="IPR004660">
    <property type="entry name" value="PDH_E1"/>
</dbReference>
<dbReference type="InterPro" id="IPR005474">
    <property type="entry name" value="Transketolase_N"/>
</dbReference>
<dbReference type="Gene3D" id="3.40.50.920">
    <property type="match status" value="1"/>
</dbReference>
<sequence length="915" mass="102024">MAEDLNAKDAKDDSNFPLIRDGVASYLNDSDPEETREWMDSLDGLLSETSPDRARYLMLRLLERASAKRVPLPNLTSTDFVNTIPTTMEPEFPGDEDMEKRYRRWMRWNAAIMVHRAQRPGIGVGGHISTYAGAAPLYEVGFNHFFRGKDHPGGGDHVFFQGHASPGIYARAFLEGRLSEDDLDGFRQEVSRPQGGIPSYPHPHGMKDFWEFPTVSMGLGPMDAIYQARFNRYLQNRGIKDTSQQHVWAFLGDGEMDEPESRGLIQHAALNNLDNLTFVVNCNLQRLDGPVRGNTQIIQELESFFTGAGWNVIKVIWSRDWDILLEKDKEGALVTIMNSTPDGDYQTFKANDGAYVREHFFGRDERTLKLVEDMTDDEIWNLSRGGHDYRKVHAAYQRALETKDKPSVILAFTVKGYGLGHNFEGRNATHQMKKLTVDDLKLFRDKQGIPISDAELEKDPYLPPYYHPGDDAAEIKYMKSRREQLGGFVPTRREEYTPLTVPELAKLRSVRKGSGKLEIATTMALVRTFKELMRDKELGKRVVPIIPDEARTFGMDSWFPTLKIYNPYGQNYVPVDHDLMLSYREATDGQILHEGINEAGSMASFIAAGSSYATHGQAMVPLYIFYSMFGFQRTGDSVWAAADQMVRGFLIGATAGRTTLTGEGLQHMDGHSQILASTNPSVVSYDPAFAYEVAHLLHEGIDRMYGEGRGENVIYYLTVYNEPTLQPAEPEELDVEGLHKGIYLYSPAAEVEADGHEASILASGIGMQAAIEAQKILASDYNVAASIFSVTSWVELARDGAAKNKEQLRNPAAPVEEPFASTQLNQGSGPYVAVSDFATDLQEQIRAFVPGQYIVLGTDGLGFSDTRRAARRFFNTDAESVVVAVLIGLAREGKIDMSVAATAAEKFELDDPTSV</sequence>
<dbReference type="SUPFAM" id="SSF52518">
    <property type="entry name" value="Thiamin diphosphate-binding fold (THDP-binding)"/>
    <property type="match status" value="2"/>
</dbReference>
<dbReference type="SUPFAM" id="SSF52922">
    <property type="entry name" value="TK C-terminal domain-like"/>
    <property type="match status" value="1"/>
</dbReference>
<comment type="function">
    <text evidence="8">Component of the pyruvate dehydrogenase (PDH) complex, that catalyzes the overall conversion of pyruvate to acetyl-CoA and CO(2).</text>
</comment>
<evidence type="ECO:0000256" key="3">
    <source>
        <dbReference type="ARBA" id="ARBA00017172"/>
    </source>
</evidence>
<evidence type="ECO:0000256" key="2">
    <source>
        <dbReference type="ARBA" id="ARBA00012281"/>
    </source>
</evidence>
<dbReference type="GO" id="GO:0000287">
    <property type="term" value="F:magnesium ion binding"/>
    <property type="evidence" value="ECO:0007669"/>
    <property type="project" value="UniProtKB-ARBA"/>
</dbReference>
<evidence type="ECO:0000256" key="9">
    <source>
        <dbReference type="PIRSR" id="PIRSR000156-1"/>
    </source>
</evidence>
<gene>
    <name evidence="13" type="primary">aceE</name>
    <name evidence="13" type="ORF">C5L39_04210</name>
</gene>
<evidence type="ECO:0000256" key="6">
    <source>
        <dbReference type="ARBA" id="ARBA00023317"/>
    </source>
</evidence>
<feature type="domain" description="Pyruvate dehydrogenase E1 component middle" evidence="11">
    <location>
        <begin position="509"/>
        <end position="723"/>
    </location>
</feature>
<feature type="domain" description="Transketolase N-terminal" evidence="10">
    <location>
        <begin position="126"/>
        <end position="320"/>
    </location>
</feature>
<keyword evidence="9" id="KW-0460">Magnesium</keyword>
<feature type="binding site" evidence="9">
    <location>
        <position position="253"/>
    </location>
    <ligand>
        <name>Mg(2+)</name>
        <dbReference type="ChEBI" id="CHEBI:18420"/>
    </ligand>
</feature>
<reference evidence="13 14" key="1">
    <citation type="submission" date="2018-02" db="EMBL/GenBank/DDBJ databases">
        <title>Corynebacterium alimpuense sp. nov., a marine obligate actinomycete isolated from sediments of Valparaiso bay, Chile.</title>
        <authorList>
            <person name="Claverias F."/>
            <person name="Gonzales-Siles L."/>
            <person name="Salva-Serra F."/>
            <person name="Inganaes E."/>
            <person name="Molin K."/>
            <person name="Cumsille A."/>
            <person name="Undabarrena A."/>
            <person name="Couve E."/>
            <person name="Moore E.R.B."/>
            <person name="Gomila M."/>
            <person name="Camara B."/>
        </authorList>
    </citation>
    <scope>NUCLEOTIDE SEQUENCE [LARGE SCALE GENOMIC DNA]</scope>
    <source>
        <strain evidence="13 14">CCUG 69366</strain>
    </source>
</reference>
<dbReference type="GO" id="GO:0004739">
    <property type="term" value="F:pyruvate dehydrogenase (acetyl-transferring) activity"/>
    <property type="evidence" value="ECO:0007669"/>
    <property type="project" value="UniProtKB-EC"/>
</dbReference>
<evidence type="ECO:0000256" key="4">
    <source>
        <dbReference type="ARBA" id="ARBA00023002"/>
    </source>
</evidence>
<dbReference type="NCBIfam" id="TIGR00759">
    <property type="entry name" value="aceE"/>
    <property type="match status" value="1"/>
</dbReference>
<dbReference type="InterPro" id="IPR009014">
    <property type="entry name" value="Transketo_C/PFOR_II"/>
</dbReference>